<dbReference type="AlphaFoldDB" id="A0A2N3XZY2"/>
<dbReference type="RefSeq" id="WP_010696163.1">
    <property type="nucleotide sequence ID" value="NZ_CP061007.1"/>
</dbReference>
<dbReference type="Pfam" id="PF09490">
    <property type="entry name" value="CbtA"/>
    <property type="match status" value="1"/>
</dbReference>
<name>A0A2N3XZY2_SACSN</name>
<evidence type="ECO:0000256" key="1">
    <source>
        <dbReference type="SAM" id="Phobius"/>
    </source>
</evidence>
<dbReference type="InterPro" id="IPR012666">
    <property type="entry name" value="CbtA_put"/>
</dbReference>
<evidence type="ECO:0000313" key="3">
    <source>
        <dbReference type="Proteomes" id="UP000233786"/>
    </source>
</evidence>
<organism evidence="2 3">
    <name type="scientific">Saccharopolyspora spinosa</name>
    <dbReference type="NCBI Taxonomy" id="60894"/>
    <lineage>
        <taxon>Bacteria</taxon>
        <taxon>Bacillati</taxon>
        <taxon>Actinomycetota</taxon>
        <taxon>Actinomycetes</taxon>
        <taxon>Pseudonocardiales</taxon>
        <taxon>Pseudonocardiaceae</taxon>
        <taxon>Saccharopolyspora</taxon>
    </lineage>
</organism>
<accession>A0A2N3XZY2</accession>
<sequence>MHPSFSKILRLGMAAGLLAGLAAALIALLLVEIPIRAALGIEEARSHAAGEHAHEELFSRPTQVVGGMLAAVVVGLAIGTIFAIVFASMRHRMSASTDFGRSVQLAAAGFTAVSLLPALKYPANPPGVGEPDTVTDRTLAYFSLIAAGIVIMYAAHYAHRQLAARGWQPPSAGTAAVALGVVLAGIVLWVWPANPDPIPTDIPAALLWQFRLSSLAELAGLWTVLGFAFGLLNTPRKARTQSRVTISPA</sequence>
<reference evidence="2" key="1">
    <citation type="submission" date="2017-12" db="EMBL/GenBank/DDBJ databases">
        <title>Sequencing the genomes of 1000 Actinobacteria strains.</title>
        <authorList>
            <person name="Klenk H.-P."/>
        </authorList>
    </citation>
    <scope>NUCLEOTIDE SEQUENCE [LARGE SCALE GENOMIC DNA]</scope>
    <source>
        <strain evidence="2">DSM 44228</strain>
    </source>
</reference>
<keyword evidence="1" id="KW-0812">Transmembrane</keyword>
<dbReference type="EMBL" id="PJNB01000001">
    <property type="protein sequence ID" value="PKW16217.1"/>
    <property type="molecule type" value="Genomic_DNA"/>
</dbReference>
<feature type="transmembrane region" description="Helical" evidence="1">
    <location>
        <begin position="64"/>
        <end position="87"/>
    </location>
</feature>
<feature type="transmembrane region" description="Helical" evidence="1">
    <location>
        <begin position="99"/>
        <end position="119"/>
    </location>
</feature>
<comment type="caution">
    <text evidence="2">The sequence shown here is derived from an EMBL/GenBank/DDBJ whole genome shotgun (WGS) entry which is preliminary data.</text>
</comment>
<evidence type="ECO:0000313" key="2">
    <source>
        <dbReference type="EMBL" id="PKW16217.1"/>
    </source>
</evidence>
<keyword evidence="1" id="KW-0472">Membrane</keyword>
<keyword evidence="3" id="KW-1185">Reference proteome</keyword>
<feature type="transmembrane region" description="Helical" evidence="1">
    <location>
        <begin position="139"/>
        <end position="159"/>
    </location>
</feature>
<dbReference type="STRING" id="994479.GCA_000194155_03197"/>
<keyword evidence="1" id="KW-1133">Transmembrane helix</keyword>
<dbReference type="OrthoDB" id="6851830at2"/>
<gene>
    <name evidence="2" type="ORF">A8926_4028</name>
</gene>
<protein>
    <submittedName>
        <fullName evidence="2">Cobalt transporter CbtA</fullName>
    </submittedName>
</protein>
<proteinExistence type="predicted"/>
<feature type="transmembrane region" description="Helical" evidence="1">
    <location>
        <begin position="171"/>
        <end position="192"/>
    </location>
</feature>
<feature type="transmembrane region" description="Helical" evidence="1">
    <location>
        <begin position="212"/>
        <end position="232"/>
    </location>
</feature>
<dbReference type="Proteomes" id="UP000233786">
    <property type="component" value="Unassembled WGS sequence"/>
</dbReference>